<keyword evidence="1" id="KW-0479">Metal-binding</keyword>
<dbReference type="SUPFAM" id="SSF144232">
    <property type="entry name" value="HIT/MYND zinc finger-like"/>
    <property type="match status" value="1"/>
</dbReference>
<evidence type="ECO:0000256" key="1">
    <source>
        <dbReference type="ARBA" id="ARBA00022723"/>
    </source>
</evidence>
<evidence type="ECO:0000313" key="8">
    <source>
        <dbReference type="Proteomes" id="UP001049176"/>
    </source>
</evidence>
<protein>
    <recommendedName>
        <fullName evidence="6">MYND-type domain-containing protein</fullName>
    </recommendedName>
</protein>
<evidence type="ECO:0000256" key="2">
    <source>
        <dbReference type="ARBA" id="ARBA00022771"/>
    </source>
</evidence>
<feature type="region of interest" description="Disordered" evidence="5">
    <location>
        <begin position="561"/>
        <end position="591"/>
    </location>
</feature>
<evidence type="ECO:0000256" key="5">
    <source>
        <dbReference type="SAM" id="MobiDB-lite"/>
    </source>
</evidence>
<dbReference type="PROSITE" id="PS01360">
    <property type="entry name" value="ZF_MYND_1"/>
    <property type="match status" value="1"/>
</dbReference>
<accession>A0A9P8ADZ7</accession>
<dbReference type="KEGG" id="more:E1B28_000100"/>
<evidence type="ECO:0000313" key="7">
    <source>
        <dbReference type="EMBL" id="KAG7098129.1"/>
    </source>
</evidence>
<name>A0A9P8ADZ7_9AGAR</name>
<evidence type="ECO:0000256" key="3">
    <source>
        <dbReference type="ARBA" id="ARBA00022833"/>
    </source>
</evidence>
<gene>
    <name evidence="7" type="ORF">E1B28_000100</name>
</gene>
<organism evidence="7 8">
    <name type="scientific">Marasmius oreades</name>
    <name type="common">fairy-ring Marasmius</name>
    <dbReference type="NCBI Taxonomy" id="181124"/>
    <lineage>
        <taxon>Eukaryota</taxon>
        <taxon>Fungi</taxon>
        <taxon>Dikarya</taxon>
        <taxon>Basidiomycota</taxon>
        <taxon>Agaricomycotina</taxon>
        <taxon>Agaricomycetes</taxon>
        <taxon>Agaricomycetidae</taxon>
        <taxon>Agaricales</taxon>
        <taxon>Marasmiineae</taxon>
        <taxon>Marasmiaceae</taxon>
        <taxon>Marasmius</taxon>
    </lineage>
</organism>
<dbReference type="Proteomes" id="UP001049176">
    <property type="component" value="Chromosome 1"/>
</dbReference>
<reference evidence="7" key="1">
    <citation type="journal article" date="2021" name="Genome Biol. Evol.">
        <title>The assembled and annotated genome of the fairy-ring fungus Marasmius oreades.</title>
        <authorList>
            <person name="Hiltunen M."/>
            <person name="Ament-Velasquez S.L."/>
            <person name="Johannesson H."/>
        </authorList>
    </citation>
    <scope>NUCLEOTIDE SEQUENCE</scope>
    <source>
        <strain evidence="7">03SP1</strain>
    </source>
</reference>
<dbReference type="GeneID" id="66069176"/>
<keyword evidence="8" id="KW-1185">Reference proteome</keyword>
<evidence type="ECO:0000256" key="4">
    <source>
        <dbReference type="PROSITE-ProRule" id="PRU00134"/>
    </source>
</evidence>
<dbReference type="PROSITE" id="PS50865">
    <property type="entry name" value="ZF_MYND_2"/>
    <property type="match status" value="1"/>
</dbReference>
<dbReference type="GO" id="GO:0008270">
    <property type="term" value="F:zinc ion binding"/>
    <property type="evidence" value="ECO:0007669"/>
    <property type="project" value="UniProtKB-KW"/>
</dbReference>
<feature type="compositionally biased region" description="Low complexity" evidence="5">
    <location>
        <begin position="565"/>
        <end position="589"/>
    </location>
</feature>
<dbReference type="EMBL" id="CM032181">
    <property type="protein sequence ID" value="KAG7098129.1"/>
    <property type="molecule type" value="Genomic_DNA"/>
</dbReference>
<evidence type="ECO:0000259" key="6">
    <source>
        <dbReference type="PROSITE" id="PS50865"/>
    </source>
</evidence>
<keyword evidence="3" id="KW-0862">Zinc</keyword>
<dbReference type="InterPro" id="IPR002893">
    <property type="entry name" value="Znf_MYND"/>
</dbReference>
<dbReference type="OrthoDB" id="2931494at2759"/>
<dbReference type="RefSeq" id="XP_043014599.1">
    <property type="nucleotide sequence ID" value="XM_043145900.1"/>
</dbReference>
<sequence>MADSLALSLQSTTFNQPRAYLSGIPDEEVTKLQSRLPNLVDVRADAEKARELLKQPPPTDAHGVDQDGEYLGIMHPAIAYHIMLPSLTMFSYFCRDKDVPDDVQDLCLWALKQRLLALKEGSDKQLRRMLASPGPAGEVHPSAKIYMICQTLSKITSHLLSARINLPREAIPYAEEGMKLEEEFYPEKKDPFLRNPQSYAGFGVVLARAKLRDAEAKAILKRVMNDIDKISPGGAQATFIQSKLYLARVLRRMGDLEEAKKQETYLIKWFKKNSSNLEDVDLREWFLTEGGHDPVFEGLGGMKWLQNRKITWKAMDRSARACYNCGVREGPTKKMLRCGKCQYIYYCSKECQVKNYPFHKVSCLEHAEASKRAQLVKSISSEVGKCLEDWNKYRTYDYDQRASVHALGLKHNSSRGLTHIVIKSIKYVPNGGKDIVDRFMVVSAGVFAINDVLTEMDSLLNYHPGEARQAVNELTEEFNQGMGRDGTKVAFFSLLISDDKSLSTYLSRGGVAKKALAETNYNPNWRSLLNLGRSVVVKPLVLRCRAKDAEFDYVLPQTSNSASASGIIDDSTDPSSSSGSATTTTPRASEAVATALPGLRGMFSKK</sequence>
<keyword evidence="2 4" id="KW-0863">Zinc-finger</keyword>
<dbReference type="Pfam" id="PF01753">
    <property type="entry name" value="zf-MYND"/>
    <property type="match status" value="1"/>
</dbReference>
<dbReference type="Gene3D" id="6.10.140.2220">
    <property type="match status" value="1"/>
</dbReference>
<proteinExistence type="predicted"/>
<comment type="caution">
    <text evidence="7">The sequence shown here is derived from an EMBL/GenBank/DDBJ whole genome shotgun (WGS) entry which is preliminary data.</text>
</comment>
<feature type="domain" description="MYND-type" evidence="6">
    <location>
        <begin position="322"/>
        <end position="363"/>
    </location>
</feature>
<dbReference type="AlphaFoldDB" id="A0A9P8ADZ7"/>